<gene>
    <name evidence="1" type="ORF">F2Y81_27450</name>
</gene>
<evidence type="ECO:0000313" key="2">
    <source>
        <dbReference type="Proteomes" id="UP000448877"/>
    </source>
</evidence>
<reference evidence="1 2" key="1">
    <citation type="journal article" date="2019" name="Nat. Med.">
        <title>A library of human gut bacterial isolates paired with longitudinal multiomics data enables mechanistic microbiome research.</title>
        <authorList>
            <person name="Poyet M."/>
            <person name="Groussin M."/>
            <person name="Gibbons S.M."/>
            <person name="Avila-Pacheco J."/>
            <person name="Jiang X."/>
            <person name="Kearney S.M."/>
            <person name="Perrotta A.R."/>
            <person name="Berdy B."/>
            <person name="Zhao S."/>
            <person name="Lieberman T.D."/>
            <person name="Swanson P.K."/>
            <person name="Smith M."/>
            <person name="Roesemann S."/>
            <person name="Alexander J.E."/>
            <person name="Rich S.A."/>
            <person name="Livny J."/>
            <person name="Vlamakis H."/>
            <person name="Clish C."/>
            <person name="Bullock K."/>
            <person name="Deik A."/>
            <person name="Scott J."/>
            <person name="Pierce K.A."/>
            <person name="Xavier R.J."/>
            <person name="Alm E.J."/>
        </authorList>
    </citation>
    <scope>NUCLEOTIDE SEQUENCE [LARGE SCALE GENOMIC DNA]</scope>
    <source>
        <strain evidence="1 2">BIOML-A6</strain>
    </source>
</reference>
<evidence type="ECO:0000313" key="1">
    <source>
        <dbReference type="EMBL" id="KAA5411947.1"/>
    </source>
</evidence>
<dbReference type="Proteomes" id="UP000448877">
    <property type="component" value="Unassembled WGS sequence"/>
</dbReference>
<proteinExistence type="predicted"/>
<sequence length="280" mass="31230">MKNREKMDKAISADIKVLEYLSEKVGDRKTKMEAYLDLMYKANDGFVSPFLRKKESDLGPCQCHVNISDLASDWGWHRATVRSFLDRLEQFSQIEREKRAKSVIITMTSLTGQPSSPDVVHDTPDLVMQLMDVLSDWIIGRSDTETVGASCGRLVRAELDRLAGSAAQSCIQGDAENRQSGIVSAEDAVKEKALGCIAYAAHQKVLRKFRFDDATPVLQFFHQELGGEWDAFVDASKELVELVLGSKSSVLDFSTVEGRECLKSLRKPFLALVAKSQESF</sequence>
<dbReference type="RefSeq" id="WP_149920665.1">
    <property type="nucleotide sequence ID" value="NZ_VVYV01000088.1"/>
</dbReference>
<protein>
    <submittedName>
        <fullName evidence="1">MarR family transcriptional regulator</fullName>
    </submittedName>
</protein>
<comment type="caution">
    <text evidence="1">The sequence shown here is derived from an EMBL/GenBank/DDBJ whole genome shotgun (WGS) entry which is preliminary data.</text>
</comment>
<name>A0A642PMY7_9BACE</name>
<dbReference type="AlphaFoldDB" id="A0A642PMY7"/>
<dbReference type="EMBL" id="VVYV01000088">
    <property type="protein sequence ID" value="KAA5411947.1"/>
    <property type="molecule type" value="Genomic_DNA"/>
</dbReference>
<accession>A0A642PMY7</accession>
<organism evidence="1 2">
    <name type="scientific">Bacteroides cellulosilyticus</name>
    <dbReference type="NCBI Taxonomy" id="246787"/>
    <lineage>
        <taxon>Bacteria</taxon>
        <taxon>Pseudomonadati</taxon>
        <taxon>Bacteroidota</taxon>
        <taxon>Bacteroidia</taxon>
        <taxon>Bacteroidales</taxon>
        <taxon>Bacteroidaceae</taxon>
        <taxon>Bacteroides</taxon>
    </lineage>
</organism>